<reference evidence="9" key="1">
    <citation type="journal article" date="2014" name="Int. J. Syst. Evol. Microbiol.">
        <title>Complete genome sequence of Corynebacterium casei LMG S-19264T (=DSM 44701T), isolated from a smear-ripened cheese.</title>
        <authorList>
            <consortium name="US DOE Joint Genome Institute (JGI-PGF)"/>
            <person name="Walter F."/>
            <person name="Albersmeier A."/>
            <person name="Kalinowski J."/>
            <person name="Ruckert C."/>
        </authorList>
    </citation>
    <scope>NUCLEOTIDE SEQUENCE</scope>
    <source>
        <strain evidence="9">JCM 3172</strain>
    </source>
</reference>
<protein>
    <recommendedName>
        <fullName evidence="8">Methionyl/Leucyl tRNA synthetase domain-containing protein</fullName>
    </recommendedName>
</protein>
<name>A0A918GW73_9ACTN</name>
<dbReference type="GO" id="GO:0005524">
    <property type="term" value="F:ATP binding"/>
    <property type="evidence" value="ECO:0007669"/>
    <property type="project" value="UniProtKB-KW"/>
</dbReference>
<evidence type="ECO:0000256" key="7">
    <source>
        <dbReference type="RuleBase" id="RU363039"/>
    </source>
</evidence>
<dbReference type="SUPFAM" id="SSF52374">
    <property type="entry name" value="Nucleotidylyl transferase"/>
    <property type="match status" value="1"/>
</dbReference>
<evidence type="ECO:0000256" key="4">
    <source>
        <dbReference type="ARBA" id="ARBA00022917"/>
    </source>
</evidence>
<dbReference type="InterPro" id="IPR015413">
    <property type="entry name" value="Methionyl/Leucyl_tRNA_Synth"/>
</dbReference>
<dbReference type="InterPro" id="IPR029038">
    <property type="entry name" value="MetRS_Zn"/>
</dbReference>
<feature type="domain" description="Methionyl/Leucyl tRNA synthetase" evidence="8">
    <location>
        <begin position="11"/>
        <end position="402"/>
    </location>
</feature>
<evidence type="ECO:0000256" key="3">
    <source>
        <dbReference type="ARBA" id="ARBA00022840"/>
    </source>
</evidence>
<evidence type="ECO:0000256" key="5">
    <source>
        <dbReference type="ARBA" id="ARBA00023146"/>
    </source>
</evidence>
<comment type="catalytic activity">
    <reaction evidence="6">
        <text>tRNA(Met) + L-methionine + ATP = L-methionyl-tRNA(Met) + AMP + diphosphate</text>
        <dbReference type="Rhea" id="RHEA:13481"/>
        <dbReference type="Rhea" id="RHEA-COMP:9667"/>
        <dbReference type="Rhea" id="RHEA-COMP:9698"/>
        <dbReference type="ChEBI" id="CHEBI:30616"/>
        <dbReference type="ChEBI" id="CHEBI:33019"/>
        <dbReference type="ChEBI" id="CHEBI:57844"/>
        <dbReference type="ChEBI" id="CHEBI:78442"/>
        <dbReference type="ChEBI" id="CHEBI:78530"/>
        <dbReference type="ChEBI" id="CHEBI:456215"/>
        <dbReference type="EC" id="6.1.1.10"/>
    </reaction>
</comment>
<evidence type="ECO:0000313" key="9">
    <source>
        <dbReference type="EMBL" id="GGT12447.1"/>
    </source>
</evidence>
<evidence type="ECO:0000256" key="1">
    <source>
        <dbReference type="ARBA" id="ARBA00022598"/>
    </source>
</evidence>
<organism evidence="9 10">
    <name type="scientific">Streptomyces purpureus</name>
    <dbReference type="NCBI Taxonomy" id="1951"/>
    <lineage>
        <taxon>Bacteria</taxon>
        <taxon>Bacillati</taxon>
        <taxon>Actinomycetota</taxon>
        <taxon>Actinomycetes</taxon>
        <taxon>Kitasatosporales</taxon>
        <taxon>Streptomycetaceae</taxon>
        <taxon>Streptomyces</taxon>
    </lineage>
</organism>
<dbReference type="Proteomes" id="UP000619486">
    <property type="component" value="Unassembled WGS sequence"/>
</dbReference>
<evidence type="ECO:0000256" key="2">
    <source>
        <dbReference type="ARBA" id="ARBA00022741"/>
    </source>
</evidence>
<dbReference type="InterPro" id="IPR014729">
    <property type="entry name" value="Rossmann-like_a/b/a_fold"/>
</dbReference>
<keyword evidence="3 7" id="KW-0067">ATP-binding</keyword>
<dbReference type="AlphaFoldDB" id="A0A918GW73"/>
<dbReference type="GO" id="GO:0005829">
    <property type="term" value="C:cytosol"/>
    <property type="evidence" value="ECO:0007669"/>
    <property type="project" value="TreeGrafter"/>
</dbReference>
<reference evidence="9" key="2">
    <citation type="submission" date="2020-09" db="EMBL/GenBank/DDBJ databases">
        <authorList>
            <person name="Sun Q."/>
            <person name="Ohkuma M."/>
        </authorList>
    </citation>
    <scope>NUCLEOTIDE SEQUENCE</scope>
    <source>
        <strain evidence="9">JCM 3172</strain>
    </source>
</reference>
<dbReference type="Gene3D" id="3.40.50.620">
    <property type="entry name" value="HUPs"/>
    <property type="match status" value="1"/>
</dbReference>
<dbReference type="PANTHER" id="PTHR45765:SF1">
    <property type="entry name" value="METHIONINE--TRNA LIGASE, CYTOPLASMIC"/>
    <property type="match status" value="1"/>
</dbReference>
<keyword evidence="10" id="KW-1185">Reference proteome</keyword>
<keyword evidence="4 7" id="KW-0648">Protein biosynthesis</keyword>
<evidence type="ECO:0000259" key="8">
    <source>
        <dbReference type="Pfam" id="PF09334"/>
    </source>
</evidence>
<dbReference type="InterPro" id="IPR023458">
    <property type="entry name" value="Met-tRNA_ligase_1"/>
</dbReference>
<dbReference type="GO" id="GO:0006431">
    <property type="term" value="P:methionyl-tRNA aminoacylation"/>
    <property type="evidence" value="ECO:0007669"/>
    <property type="project" value="TreeGrafter"/>
</dbReference>
<dbReference type="GO" id="GO:0004825">
    <property type="term" value="F:methionine-tRNA ligase activity"/>
    <property type="evidence" value="ECO:0007669"/>
    <property type="project" value="UniProtKB-EC"/>
</dbReference>
<keyword evidence="1 7" id="KW-0436">Ligase</keyword>
<dbReference type="PANTHER" id="PTHR45765">
    <property type="entry name" value="METHIONINE--TRNA LIGASE"/>
    <property type="match status" value="1"/>
</dbReference>
<keyword evidence="5 7" id="KW-0030">Aminoacyl-tRNA synthetase</keyword>
<evidence type="ECO:0000256" key="6">
    <source>
        <dbReference type="ARBA" id="ARBA00047364"/>
    </source>
</evidence>
<dbReference type="Pfam" id="PF09334">
    <property type="entry name" value="tRNA-synt_1g"/>
    <property type="match status" value="1"/>
</dbReference>
<keyword evidence="2 7" id="KW-0547">Nucleotide-binding</keyword>
<proteinExistence type="inferred from homology"/>
<comment type="similarity">
    <text evidence="7">Belongs to the class-I aminoacyl-tRNA synthetase family.</text>
</comment>
<gene>
    <name evidence="9" type="ORF">GCM10014713_01080</name>
</gene>
<accession>A0A918GW73</accession>
<dbReference type="EMBL" id="BMQQ01000001">
    <property type="protein sequence ID" value="GGT12447.1"/>
    <property type="molecule type" value="Genomic_DNA"/>
</dbReference>
<dbReference type="Gene3D" id="2.20.28.20">
    <property type="entry name" value="Methionyl-tRNA synthetase, Zn-domain"/>
    <property type="match status" value="1"/>
</dbReference>
<dbReference type="RefSeq" id="WP_019890716.1">
    <property type="nucleotide sequence ID" value="NZ_BMQQ01000001.1"/>
</dbReference>
<comment type="caution">
    <text evidence="9">The sequence shown here is derived from an EMBL/GenBank/DDBJ whole genome shotgun (WGS) entry which is preliminary data.</text>
</comment>
<sequence>MTDGSQRRTVIIAPPPTPNGDLHTGHLAGPFLAGDVYARYLRASGRPVIYTSGTDDSQTYVVASARRAGTTPEALAATSWEQIRTTLDAAGISVDGFAPFDKGYRQTVLDFVTDLHTAGAFKLKTVRLPYVEATGEFLMEGLVAGDCPVCLLESRGGLCESCGHPNNFDELLRPRSTTDPDAQVTHREVEILVLPMEEYRVQLANYYAKHRHMLRPHTAQLVREALARPLPDFPLTYPTPWGIEAPFPETPGQTLNAWAEGMAASMYCTWWAAEQLGDHTDRYDEHWLSEHGIDLVYFLGFDNVYFWGMTHLALLMAHGDRYIEPHAIVSNEFYELENEKFSTSKGHVVWARDLVAEVPRDLAKFYLALTAPEHSRTNFSRAALDGLVTSRLVDPWNRLSARLDTLLAGVSRDEPLPVSPTGAKEAGTVVERFRSHYELQSFSLHRAADLIVVHVDRLLQQADRTDAGSQVALGDFTLAVRTLLACAAPILADVAARAAEAGVDLAIPARCTTTTSVPALHLPTLSTTVGADAPAALADARV</sequence>
<evidence type="ECO:0000313" key="10">
    <source>
        <dbReference type="Proteomes" id="UP000619486"/>
    </source>
</evidence>